<evidence type="ECO:0000313" key="4">
    <source>
        <dbReference type="Proteomes" id="UP000243924"/>
    </source>
</evidence>
<protein>
    <recommendedName>
        <fullName evidence="5">Zinc-regulated TonB-dependent outer membrane receptor</fullName>
    </recommendedName>
</protein>
<accession>A0A1H2FFJ9</accession>
<gene>
    <name evidence="3" type="ORF">SAMN05216210_1518</name>
</gene>
<dbReference type="OrthoDB" id="9788733at2"/>
<dbReference type="Gene3D" id="2.40.160.10">
    <property type="entry name" value="Porin"/>
    <property type="match status" value="1"/>
</dbReference>
<evidence type="ECO:0000256" key="2">
    <source>
        <dbReference type="SAM" id="SignalP"/>
    </source>
</evidence>
<organism evidence="3 4">
    <name type="scientific">Halopseudomonas salegens</name>
    <dbReference type="NCBI Taxonomy" id="1434072"/>
    <lineage>
        <taxon>Bacteria</taxon>
        <taxon>Pseudomonadati</taxon>
        <taxon>Pseudomonadota</taxon>
        <taxon>Gammaproteobacteria</taxon>
        <taxon>Pseudomonadales</taxon>
        <taxon>Pseudomonadaceae</taxon>
        <taxon>Halopseudomonas</taxon>
    </lineage>
</organism>
<sequence>MKFSPTPIAATLAALAFSTSVLAQSASQERSALNVDIDISLILEGVYYNQIDEGNASPAGFGGGHDDHDHGHGGHDHGFDDGFNMGHSELALQARLGDFMDGTLLIGFDDSDFDVEEAYLTTRSLPAGLQVKAGKFLSDIGYINSKHGHDWDFVDRPMVNEYLFGEHGLQDTGVQVNWLAPTASYTRLGVELLQGDQDNTVSQFNDELPVSESSGPRMMTAFAKFGPDLGAQHAAQYGLSAGYVNQYGRLDDHGHHAHGLEGDAWFAGLDAVYKYDAGKSYGHGNWKLASEYVYMRRDLTEYVEHAHDDHSHWDKRDNHSERQDGLYLEAVYGIAPRWEVGLRAEALGLTNDVVGSHPTAVNSLKTSYRQSAQLTFRPIEPVFLRAQLSRNDFAADGHDDDHEHDHNPGRGLEFMLQLNVALGAHGAHSF</sequence>
<dbReference type="InterPro" id="IPR023614">
    <property type="entry name" value="Porin_dom_sf"/>
</dbReference>
<dbReference type="RefSeq" id="WP_092389669.1">
    <property type="nucleotide sequence ID" value="NZ_LT629787.1"/>
</dbReference>
<evidence type="ECO:0008006" key="5">
    <source>
        <dbReference type="Google" id="ProtNLM"/>
    </source>
</evidence>
<feature type="compositionally biased region" description="Basic and acidic residues" evidence="1">
    <location>
        <begin position="64"/>
        <end position="79"/>
    </location>
</feature>
<evidence type="ECO:0000256" key="1">
    <source>
        <dbReference type="SAM" id="MobiDB-lite"/>
    </source>
</evidence>
<name>A0A1H2FFJ9_9GAMM</name>
<dbReference type="SUPFAM" id="SSF56935">
    <property type="entry name" value="Porins"/>
    <property type="match status" value="1"/>
</dbReference>
<dbReference type="EMBL" id="LT629787">
    <property type="protein sequence ID" value="SDU06065.1"/>
    <property type="molecule type" value="Genomic_DNA"/>
</dbReference>
<dbReference type="STRING" id="1434072.SAMN05216210_1518"/>
<evidence type="ECO:0000313" key="3">
    <source>
        <dbReference type="EMBL" id="SDU06065.1"/>
    </source>
</evidence>
<reference evidence="4" key="1">
    <citation type="submission" date="2016-10" db="EMBL/GenBank/DDBJ databases">
        <authorList>
            <person name="Varghese N."/>
            <person name="Submissions S."/>
        </authorList>
    </citation>
    <scope>NUCLEOTIDE SEQUENCE [LARGE SCALE GENOMIC DNA]</scope>
    <source>
        <strain evidence="4">CECT 8338</strain>
    </source>
</reference>
<feature type="region of interest" description="Disordered" evidence="1">
    <location>
        <begin position="58"/>
        <end position="79"/>
    </location>
</feature>
<dbReference type="AlphaFoldDB" id="A0A1H2FFJ9"/>
<feature type="chain" id="PRO_5009273887" description="Zinc-regulated TonB-dependent outer membrane receptor" evidence="2">
    <location>
        <begin position="24"/>
        <end position="430"/>
    </location>
</feature>
<proteinExistence type="predicted"/>
<feature type="signal peptide" evidence="2">
    <location>
        <begin position="1"/>
        <end position="23"/>
    </location>
</feature>
<dbReference type="Proteomes" id="UP000243924">
    <property type="component" value="Chromosome I"/>
</dbReference>
<keyword evidence="4" id="KW-1185">Reference proteome</keyword>
<keyword evidence="2" id="KW-0732">Signal</keyword>